<organism evidence="2 3">
    <name type="scientific">Panagrellus redivivus</name>
    <name type="common">Microworm</name>
    <dbReference type="NCBI Taxonomy" id="6233"/>
    <lineage>
        <taxon>Eukaryota</taxon>
        <taxon>Metazoa</taxon>
        <taxon>Ecdysozoa</taxon>
        <taxon>Nematoda</taxon>
        <taxon>Chromadorea</taxon>
        <taxon>Rhabditida</taxon>
        <taxon>Tylenchina</taxon>
        <taxon>Panagrolaimomorpha</taxon>
        <taxon>Panagrolaimoidea</taxon>
        <taxon>Panagrolaimidae</taxon>
        <taxon>Panagrellus</taxon>
    </lineage>
</organism>
<name>A0A7E4ZSK2_PANRE</name>
<dbReference type="PROSITE" id="PS51257">
    <property type="entry name" value="PROKAR_LIPOPROTEIN"/>
    <property type="match status" value="1"/>
</dbReference>
<feature type="signal peptide" evidence="1">
    <location>
        <begin position="1"/>
        <end position="34"/>
    </location>
</feature>
<keyword evidence="1" id="KW-0732">Signal</keyword>
<accession>A0A7E4ZSK2</accession>
<dbReference type="Proteomes" id="UP000492821">
    <property type="component" value="Unassembled WGS sequence"/>
</dbReference>
<reference evidence="3" key="2">
    <citation type="submission" date="2020-10" db="UniProtKB">
        <authorList>
            <consortium name="WormBaseParasite"/>
        </authorList>
    </citation>
    <scope>IDENTIFICATION</scope>
</reference>
<dbReference type="AlphaFoldDB" id="A0A7E4ZSK2"/>
<reference evidence="2" key="1">
    <citation type="journal article" date="2013" name="Genetics">
        <title>The draft genome and transcriptome of Panagrellus redivivus are shaped by the harsh demands of a free-living lifestyle.</title>
        <authorList>
            <person name="Srinivasan J."/>
            <person name="Dillman A.R."/>
            <person name="Macchietto M.G."/>
            <person name="Heikkinen L."/>
            <person name="Lakso M."/>
            <person name="Fracchia K.M."/>
            <person name="Antoshechkin I."/>
            <person name="Mortazavi A."/>
            <person name="Wong G."/>
            <person name="Sternberg P.W."/>
        </authorList>
    </citation>
    <scope>NUCLEOTIDE SEQUENCE [LARGE SCALE GENOMIC DNA]</scope>
    <source>
        <strain evidence="2">MT8872</strain>
    </source>
</reference>
<evidence type="ECO:0000313" key="3">
    <source>
        <dbReference type="WBParaSite" id="Pan_g14999.t1"/>
    </source>
</evidence>
<evidence type="ECO:0000313" key="2">
    <source>
        <dbReference type="Proteomes" id="UP000492821"/>
    </source>
</evidence>
<proteinExistence type="predicted"/>
<feature type="chain" id="PRO_5029019191" evidence="1">
    <location>
        <begin position="35"/>
        <end position="74"/>
    </location>
</feature>
<protein>
    <submittedName>
        <fullName evidence="3">Lectin_legB domain-containing protein</fullName>
    </submittedName>
</protein>
<dbReference type="WBParaSite" id="Pan_g14999.t1">
    <property type="protein sequence ID" value="Pan_g14999.t1"/>
    <property type="gene ID" value="Pan_g14999"/>
</dbReference>
<evidence type="ECO:0000256" key="1">
    <source>
        <dbReference type="SAM" id="SignalP"/>
    </source>
</evidence>
<keyword evidence="2" id="KW-1185">Reference proteome</keyword>
<sequence>MENKLIVFSPSDYSTMKLLFTLFLIAACFAFCAAAPLNDKFVGNGGFHLPSNLFEAGSFNAAPFEVADGETIVN</sequence>